<dbReference type="InterPro" id="IPR000223">
    <property type="entry name" value="Pept_S26A_signal_pept_1"/>
</dbReference>
<evidence type="ECO:0000313" key="6">
    <source>
        <dbReference type="Proteomes" id="UP001237475"/>
    </source>
</evidence>
<dbReference type="Proteomes" id="UP001237475">
    <property type="component" value="Chromosome"/>
</dbReference>
<dbReference type="GO" id="GO:0004252">
    <property type="term" value="F:serine-type endopeptidase activity"/>
    <property type="evidence" value="ECO:0007669"/>
    <property type="project" value="InterPro"/>
</dbReference>
<dbReference type="PRINTS" id="PR00727">
    <property type="entry name" value="LEADERPTASE"/>
</dbReference>
<dbReference type="CDD" id="cd06530">
    <property type="entry name" value="S26_SPase_I"/>
    <property type="match status" value="1"/>
</dbReference>
<dbReference type="PANTHER" id="PTHR43390">
    <property type="entry name" value="SIGNAL PEPTIDASE I"/>
    <property type="match status" value="1"/>
</dbReference>
<comment type="similarity">
    <text evidence="2 3">Belongs to the peptidase S26 family.</text>
</comment>
<dbReference type="InterPro" id="IPR036286">
    <property type="entry name" value="LexA/Signal_pep-like_sf"/>
</dbReference>
<evidence type="ECO:0000256" key="3">
    <source>
        <dbReference type="RuleBase" id="RU362042"/>
    </source>
</evidence>
<protein>
    <recommendedName>
        <fullName evidence="3">Signal peptidase I</fullName>
        <ecNumber evidence="3">3.4.21.89</ecNumber>
    </recommendedName>
</protein>
<evidence type="ECO:0000313" key="5">
    <source>
        <dbReference type="EMBL" id="WHM78768.1"/>
    </source>
</evidence>
<evidence type="ECO:0000256" key="1">
    <source>
        <dbReference type="ARBA" id="ARBA00004401"/>
    </source>
</evidence>
<dbReference type="InterPro" id="IPR019533">
    <property type="entry name" value="Peptidase_S26"/>
</dbReference>
<dbReference type="PANTHER" id="PTHR43390:SF1">
    <property type="entry name" value="CHLOROPLAST PROCESSING PEPTIDASE"/>
    <property type="match status" value="1"/>
</dbReference>
<dbReference type="Gene3D" id="2.10.109.10">
    <property type="entry name" value="Umud Fragment, subunit A"/>
    <property type="match status" value="1"/>
</dbReference>
<comment type="subcellular location">
    <subcellularLocation>
        <location evidence="1">Cell membrane</location>
        <topology evidence="1">Single-pass type II membrane protein</topology>
    </subcellularLocation>
    <subcellularLocation>
        <location evidence="3">Membrane</location>
        <topology evidence="3">Single-pass type II membrane protein</topology>
    </subcellularLocation>
</comment>
<gene>
    <name evidence="5" type="primary">lepB</name>
    <name evidence="5" type="ORF">OPT59_09040</name>
</gene>
<dbReference type="NCBIfam" id="TIGR02227">
    <property type="entry name" value="sigpep_I_bact"/>
    <property type="match status" value="1"/>
</dbReference>
<dbReference type="GO" id="GO:0006465">
    <property type="term" value="P:signal peptide processing"/>
    <property type="evidence" value="ECO:0007669"/>
    <property type="project" value="InterPro"/>
</dbReference>
<accession>A0AB38Y127</accession>
<dbReference type="EC" id="3.4.21.89" evidence="3"/>
<keyword evidence="3" id="KW-0645">Protease</keyword>
<keyword evidence="3 5" id="KW-0378">Hydrolase</keyword>
<comment type="catalytic activity">
    <reaction evidence="3">
        <text>Cleavage of hydrophobic, N-terminal signal or leader sequences from secreted and periplasmic proteins.</text>
        <dbReference type="EC" id="3.4.21.89"/>
    </reaction>
</comment>
<sequence>MLKILVVILLAYLLFQYVFGLMIVKTNHMSPAINAGDGVLYYRLTDRYHINDVVVYEIDNTLKVGRIVAQGDDEVNFTEDGGLLVNGHPPEKEVPYLTYPHSSGPNFPYKVPKNTYFILNDYREERLDSRYYGALPINQIKGKISTLLRVRGI</sequence>
<proteinExistence type="inferred from homology"/>
<dbReference type="SUPFAM" id="SSF51306">
    <property type="entry name" value="LexA/Signal peptidase"/>
    <property type="match status" value="1"/>
</dbReference>
<dbReference type="AlphaFoldDB" id="A0AB38Y127"/>
<evidence type="ECO:0000256" key="2">
    <source>
        <dbReference type="ARBA" id="ARBA00009370"/>
    </source>
</evidence>
<dbReference type="GO" id="GO:0005886">
    <property type="term" value="C:plasma membrane"/>
    <property type="evidence" value="ECO:0007669"/>
    <property type="project" value="UniProtKB-SubCell"/>
</dbReference>
<feature type="domain" description="Peptidase S26" evidence="4">
    <location>
        <begin position="3"/>
        <end position="145"/>
    </location>
</feature>
<dbReference type="GO" id="GO:0009003">
    <property type="term" value="F:signal peptidase activity"/>
    <property type="evidence" value="ECO:0007669"/>
    <property type="project" value="UniProtKB-EC"/>
</dbReference>
<reference evidence="5" key="1">
    <citation type="submission" date="2023-04" db="EMBL/GenBank/DDBJ databases">
        <title>Complete genomes of S. dygalactiae subsp equisimilis isolates causing bacteremia in cancer patients.</title>
        <authorList>
            <person name="Anand S."/>
            <person name="Arias J."/>
            <person name="Delafuente J."/>
            <person name="Elgamal H."/>
            <person name="Prevost T."/>
            <person name="Liu X."/>
            <person name="Kalia A."/>
        </authorList>
    </citation>
    <scope>NUCLEOTIDE SEQUENCE</scope>
    <source>
        <strain evidence="5">UT_120444</strain>
    </source>
</reference>
<name>A0AB38Y127_STREQ</name>
<dbReference type="EMBL" id="CP125360">
    <property type="protein sequence ID" value="WHM78768.1"/>
    <property type="molecule type" value="Genomic_DNA"/>
</dbReference>
<evidence type="ECO:0000259" key="4">
    <source>
        <dbReference type="Pfam" id="PF10502"/>
    </source>
</evidence>
<organism evidence="5 6">
    <name type="scientific">Streptococcus dysgalactiae subsp. equisimilis</name>
    <name type="common">Streptococcus equisimilis</name>
    <dbReference type="NCBI Taxonomy" id="119602"/>
    <lineage>
        <taxon>Bacteria</taxon>
        <taxon>Bacillati</taxon>
        <taxon>Bacillota</taxon>
        <taxon>Bacilli</taxon>
        <taxon>Lactobacillales</taxon>
        <taxon>Streptococcaceae</taxon>
        <taxon>Streptococcus</taxon>
    </lineage>
</organism>
<dbReference type="Pfam" id="PF10502">
    <property type="entry name" value="Peptidase_S26"/>
    <property type="match status" value="1"/>
</dbReference>